<keyword evidence="1" id="KW-0732">Signal</keyword>
<dbReference type="AlphaFoldDB" id="A0A8S1YLM7"/>
<evidence type="ECO:0000313" key="2">
    <source>
        <dbReference type="EMBL" id="CAD8214849.1"/>
    </source>
</evidence>
<feature type="signal peptide" evidence="1">
    <location>
        <begin position="1"/>
        <end position="19"/>
    </location>
</feature>
<comment type="caution">
    <text evidence="2">The sequence shown here is derived from an EMBL/GenBank/DDBJ whole genome shotgun (WGS) entry which is preliminary data.</text>
</comment>
<gene>
    <name evidence="2" type="ORF">PPENT_87.1.T2560001</name>
</gene>
<dbReference type="Proteomes" id="UP000689195">
    <property type="component" value="Unassembled WGS sequence"/>
</dbReference>
<name>A0A8S1YLM7_9CILI</name>
<dbReference type="OrthoDB" id="312234at2759"/>
<sequence>MIIILLLIKVICIFPNTQFYKDQQISLYPTVGEFYEYYLESLLQQSQLICKMHPQIPNVQLINQCEEIYQIQGQQFISMSSNNTHFSTLSNNNEIIIYEWKNQMIQQVGVSVLIDPLYNCFNIDLFLNQTILVDCYYNNELLLIQIIDSQSIIAYQIQSNLPTSTKIQSIVNGTNIFIVYAQYFKKYSILTLFSSSFQNLSSLNNQFIDFDIPITISPNIYAITFQNILQLSISQDYQFNLIYNFSYDGMSNFKTINVFYNLWSYSQCDQISLIYLNSQFVCMQQLFGCENQIIMGNYKNCSKLFESFYESTLKILLNNQFILFQQTDTIIIQQSVNGFNQYTLYSQSNSLLYLNSDNELFSFNQEIIVYKVQIASLQVNLTNQKNSGNYYQFQLLCRNPNHTQILTQLKFYLQVLSQNDTNIYVMFNQDFQNYQFSLNDEPINYFYSFSGQLLNYTLNTNESYFNLNPITYSKLTKIKQTFQLVQILAVNFNKGLQYLIGYNNLQLDIFNCFFNNNYSYKLNLLSSINISVNASSLQVAVFGC</sequence>
<proteinExistence type="predicted"/>
<dbReference type="EMBL" id="CAJJDO010000256">
    <property type="protein sequence ID" value="CAD8214849.1"/>
    <property type="molecule type" value="Genomic_DNA"/>
</dbReference>
<evidence type="ECO:0008006" key="4">
    <source>
        <dbReference type="Google" id="ProtNLM"/>
    </source>
</evidence>
<feature type="chain" id="PRO_5035923376" description="Transmembrane protein" evidence="1">
    <location>
        <begin position="20"/>
        <end position="544"/>
    </location>
</feature>
<evidence type="ECO:0000256" key="1">
    <source>
        <dbReference type="SAM" id="SignalP"/>
    </source>
</evidence>
<protein>
    <recommendedName>
        <fullName evidence="4">Transmembrane protein</fullName>
    </recommendedName>
</protein>
<organism evidence="2 3">
    <name type="scientific">Paramecium pentaurelia</name>
    <dbReference type="NCBI Taxonomy" id="43138"/>
    <lineage>
        <taxon>Eukaryota</taxon>
        <taxon>Sar</taxon>
        <taxon>Alveolata</taxon>
        <taxon>Ciliophora</taxon>
        <taxon>Intramacronucleata</taxon>
        <taxon>Oligohymenophorea</taxon>
        <taxon>Peniculida</taxon>
        <taxon>Parameciidae</taxon>
        <taxon>Paramecium</taxon>
    </lineage>
</organism>
<keyword evidence="3" id="KW-1185">Reference proteome</keyword>
<accession>A0A8S1YLM7</accession>
<reference evidence="2" key="1">
    <citation type="submission" date="2021-01" db="EMBL/GenBank/DDBJ databases">
        <authorList>
            <consortium name="Genoscope - CEA"/>
            <person name="William W."/>
        </authorList>
    </citation>
    <scope>NUCLEOTIDE SEQUENCE</scope>
</reference>
<evidence type="ECO:0000313" key="3">
    <source>
        <dbReference type="Proteomes" id="UP000689195"/>
    </source>
</evidence>